<name>A0A4Z1SUR7_GIAMU</name>
<dbReference type="AlphaFoldDB" id="A0A4Z1SUR7"/>
<dbReference type="Proteomes" id="UP000315496">
    <property type="component" value="Chromosome 1"/>
</dbReference>
<gene>
    <name evidence="1" type="ORF">GMRT_13975</name>
</gene>
<accession>A0A4Z1SUR7</accession>
<proteinExistence type="predicted"/>
<organism evidence="1 2">
    <name type="scientific">Giardia muris</name>
    <dbReference type="NCBI Taxonomy" id="5742"/>
    <lineage>
        <taxon>Eukaryota</taxon>
        <taxon>Metamonada</taxon>
        <taxon>Diplomonadida</taxon>
        <taxon>Hexamitidae</taxon>
        <taxon>Giardiinae</taxon>
        <taxon>Giardia</taxon>
    </lineage>
</organism>
<sequence>MRFHLALYGDDITDEDPAAVIAATLDCDVDEVELYELEDVDDYDNLSEDGLYCVVPLDPHIYTVSGLLRNLQQDIGGMGTASSISAGTVADIAAMLQLAESYRAKAQAMKDMTNLVISQLLTIQRHLEANAVDLATVFKASDISRTLERLHTEEAFSAAKREEHHARLANLIRTDIREYDALMDRFLQYRTYLQSLEGAD</sequence>
<reference evidence="1 2" key="1">
    <citation type="submission" date="2019-05" db="EMBL/GenBank/DDBJ databases">
        <title>The compact genome of Giardia muris reveals important steps in the evolution of intestinal protozoan parasites.</title>
        <authorList>
            <person name="Xu F."/>
            <person name="Jimenez-Gonzalez A."/>
            <person name="Einarsson E."/>
            <person name="Astvaldsson A."/>
            <person name="Peirasmaki D."/>
            <person name="Eckmann L."/>
            <person name="Andersson J.O."/>
            <person name="Svard S.G."/>
            <person name="Jerlstrom-Hultqvist J."/>
        </authorList>
    </citation>
    <scope>NUCLEOTIDE SEQUENCE [LARGE SCALE GENOMIC DNA]</scope>
    <source>
        <strain evidence="1 2">Roberts-Thomson</strain>
    </source>
</reference>
<dbReference type="OrthoDB" id="10252524at2759"/>
<keyword evidence="2" id="KW-1185">Reference proteome</keyword>
<dbReference type="EMBL" id="VDLU01000001">
    <property type="protein sequence ID" value="TNJ29586.1"/>
    <property type="molecule type" value="Genomic_DNA"/>
</dbReference>
<evidence type="ECO:0000313" key="2">
    <source>
        <dbReference type="Proteomes" id="UP000315496"/>
    </source>
</evidence>
<evidence type="ECO:0000313" key="1">
    <source>
        <dbReference type="EMBL" id="TNJ29586.1"/>
    </source>
</evidence>
<protein>
    <submittedName>
        <fullName evidence="1">Uncharacterized protein</fullName>
    </submittedName>
</protein>
<comment type="caution">
    <text evidence="1">The sequence shown here is derived from an EMBL/GenBank/DDBJ whole genome shotgun (WGS) entry which is preliminary data.</text>
</comment>
<dbReference type="VEuPathDB" id="GiardiaDB:GMRT_13975"/>